<evidence type="ECO:0000313" key="16">
    <source>
        <dbReference type="Proteomes" id="UP000094389"/>
    </source>
</evidence>
<evidence type="ECO:0000256" key="7">
    <source>
        <dbReference type="ARBA" id="ARBA00022792"/>
    </source>
</evidence>
<keyword evidence="5" id="KW-0138">CF(0)</keyword>
<evidence type="ECO:0000313" key="13">
    <source>
        <dbReference type="EMBL" id="CEP24401.1"/>
    </source>
</evidence>
<protein>
    <recommendedName>
        <fullName evidence="3 12">ATP synthase subunit d, mitochondrial</fullName>
    </recommendedName>
</protein>
<dbReference type="Pfam" id="PF05873">
    <property type="entry name" value="Mt_ATP-synt_D"/>
    <property type="match status" value="1"/>
</dbReference>
<accession>A0A0H5C845</accession>
<gene>
    <name evidence="13" type="primary">ATP7</name>
    <name evidence="13" type="ORF">BN1211_5215</name>
    <name evidence="14" type="ORF">CYBJADRAFT_181498</name>
</gene>
<keyword evidence="9 12" id="KW-0496">Mitochondrion</keyword>
<comment type="function">
    <text evidence="12">Mitochondrial membrane ATP synthase (F(1)F(0) ATP synthase or Complex V) produces ATP from ADP in the presence of a proton gradient across the membrane which is generated by electron transport complexes of the respiratory chain. F-type ATPases consist of two structural domains, F(1) - containing the extramembraneous catalytic core, and F(0) - containing the membrane proton channel, linked together by a central stalk and a peripheral stalk. During catalysis, ATP synthesis in the catalytic domain of F(1) is coupled via a rotary mechanism of the central stalk subunits to proton translocation.</text>
</comment>
<evidence type="ECO:0000256" key="6">
    <source>
        <dbReference type="ARBA" id="ARBA00022781"/>
    </source>
</evidence>
<dbReference type="InterPro" id="IPR008689">
    <property type="entry name" value="ATP_synth_F0_dsu_mt"/>
</dbReference>
<reference evidence="13" key="1">
    <citation type="submission" date="2014-12" db="EMBL/GenBank/DDBJ databases">
        <authorList>
            <person name="Jaenicke S."/>
        </authorList>
    </citation>
    <scope>NUCLEOTIDE SEQUENCE [LARGE SCALE GENOMIC DNA]</scope>
    <source>
        <strain evidence="13">CBS1600</strain>
    </source>
</reference>
<keyword evidence="7 12" id="KW-0999">Mitochondrion inner membrane</keyword>
<dbReference type="GO" id="GO:0015986">
    <property type="term" value="P:proton motive force-driven ATP synthesis"/>
    <property type="evidence" value="ECO:0007669"/>
    <property type="project" value="UniProtKB-UniRule"/>
</dbReference>
<proteinExistence type="inferred from homology"/>
<dbReference type="EMBL" id="CDQK01000006">
    <property type="protein sequence ID" value="CEP24401.1"/>
    <property type="molecule type" value="Genomic_DNA"/>
</dbReference>
<dbReference type="SUPFAM" id="SSF161065">
    <property type="entry name" value="ATP synthase D chain-like"/>
    <property type="match status" value="1"/>
</dbReference>
<evidence type="ECO:0000256" key="8">
    <source>
        <dbReference type="ARBA" id="ARBA00023065"/>
    </source>
</evidence>
<evidence type="ECO:0000256" key="3">
    <source>
        <dbReference type="ARBA" id="ARBA00021688"/>
    </source>
</evidence>
<dbReference type="EMBL" id="KV453931">
    <property type="protein sequence ID" value="ODV73192.1"/>
    <property type="molecule type" value="Genomic_DNA"/>
</dbReference>
<evidence type="ECO:0000256" key="12">
    <source>
        <dbReference type="PIRNR" id="PIRNR005514"/>
    </source>
</evidence>
<dbReference type="PIRSF" id="PIRSF005514">
    <property type="entry name" value="ATPase_F0_D_mt"/>
    <property type="match status" value="1"/>
</dbReference>
<comment type="similarity">
    <text evidence="2 12">Belongs to the ATPase d subunit family.</text>
</comment>
<dbReference type="AlphaFoldDB" id="A0A0H5C845"/>
<accession>A0A1E4S150</accession>
<dbReference type="InterPro" id="IPR036228">
    <property type="entry name" value="ATP_synth_F0_dsu_sf_mt"/>
</dbReference>
<dbReference type="GeneID" id="30991402"/>
<evidence type="ECO:0000256" key="4">
    <source>
        <dbReference type="ARBA" id="ARBA00022448"/>
    </source>
</evidence>
<dbReference type="GO" id="GO:0015078">
    <property type="term" value="F:proton transmembrane transporter activity"/>
    <property type="evidence" value="ECO:0007669"/>
    <property type="project" value="InterPro"/>
</dbReference>
<dbReference type="GO" id="GO:0045259">
    <property type="term" value="C:proton-transporting ATP synthase complex"/>
    <property type="evidence" value="ECO:0007669"/>
    <property type="project" value="UniProtKB-KW"/>
</dbReference>
<keyword evidence="4 12" id="KW-0813">Transport</keyword>
<comment type="subcellular location">
    <subcellularLocation>
        <location evidence="1 12">Mitochondrion inner membrane</location>
    </subcellularLocation>
</comment>
<dbReference type="PANTHER" id="PTHR12700">
    <property type="entry name" value="ATP SYNTHASE SUBUNIT D, MITOCHONDRIAL"/>
    <property type="match status" value="1"/>
</dbReference>
<reference evidence="14 16" key="3">
    <citation type="journal article" date="2016" name="Proc. Natl. Acad. Sci. U.S.A.">
        <title>Comparative genomics of biotechnologically important yeasts.</title>
        <authorList>
            <person name="Riley R."/>
            <person name="Haridas S."/>
            <person name="Wolfe K.H."/>
            <person name="Lopes M.R."/>
            <person name="Hittinger C.T."/>
            <person name="Goeker M."/>
            <person name="Salamov A.A."/>
            <person name="Wisecaver J.H."/>
            <person name="Long T.M."/>
            <person name="Calvey C.H."/>
            <person name="Aerts A.L."/>
            <person name="Barry K.W."/>
            <person name="Choi C."/>
            <person name="Clum A."/>
            <person name="Coughlan A.Y."/>
            <person name="Deshpande S."/>
            <person name="Douglass A.P."/>
            <person name="Hanson S.J."/>
            <person name="Klenk H.-P."/>
            <person name="LaButti K.M."/>
            <person name="Lapidus A."/>
            <person name="Lindquist E.A."/>
            <person name="Lipzen A.M."/>
            <person name="Meier-Kolthoff J.P."/>
            <person name="Ohm R.A."/>
            <person name="Otillar R.P."/>
            <person name="Pangilinan J.L."/>
            <person name="Peng Y."/>
            <person name="Rokas A."/>
            <person name="Rosa C.A."/>
            <person name="Scheuner C."/>
            <person name="Sibirny A.A."/>
            <person name="Slot J.C."/>
            <person name="Stielow J.B."/>
            <person name="Sun H."/>
            <person name="Kurtzman C.P."/>
            <person name="Blackwell M."/>
            <person name="Grigoriev I.V."/>
            <person name="Jeffries T.W."/>
        </authorList>
    </citation>
    <scope>NUCLEOTIDE SEQUENCE [LARGE SCALE GENOMIC DNA]</scope>
    <source>
        <strain evidence="16">ATCC 18201 / CBS 1600 / BCRC 20928 / JCM 3617 / NBRC 0987 / NRRL Y-1542</strain>
        <strain evidence="14">NRRL Y-1542</strain>
    </source>
</reference>
<keyword evidence="10 12" id="KW-0472">Membrane</keyword>
<keyword evidence="6 12" id="KW-0375">Hydrogen ion transport</keyword>
<reference evidence="15" key="2">
    <citation type="journal article" date="2015" name="J. Biotechnol.">
        <title>The structure of the Cyberlindnera jadinii genome and its relation to Candida utilis analyzed by the occurrence of single nucleotide polymorphisms.</title>
        <authorList>
            <person name="Rupp O."/>
            <person name="Brinkrolf K."/>
            <person name="Buerth C."/>
            <person name="Kunigo M."/>
            <person name="Schneider J."/>
            <person name="Jaenicke S."/>
            <person name="Goesmann A."/>
            <person name="Puehler A."/>
            <person name="Jaeger K.-E."/>
            <person name="Ernst J.F."/>
        </authorList>
    </citation>
    <scope>NUCLEOTIDE SEQUENCE [LARGE SCALE GENOMIC DNA]</scope>
    <source>
        <strain evidence="15">ATCC 18201 / CBS 1600 / BCRC 20928 / JCM 3617 / NBRC 0987 / NRRL Y-1542</strain>
    </source>
</reference>
<dbReference type="OMA" id="VSKGRWA"/>
<name>A0A0H5C845_CYBJN</name>
<evidence type="ECO:0000256" key="10">
    <source>
        <dbReference type="ARBA" id="ARBA00023136"/>
    </source>
</evidence>
<dbReference type="Gene3D" id="6.10.280.70">
    <property type="match status" value="1"/>
</dbReference>
<sequence length="176" mass="19494">MSSILRTSAASKLDWVKVISNLGLTGQTAASLTAFKKRNDEARRVVLELSNQPTDVDFSHYRSVLKNQAIVDQIEKEVKAYTPVKADISKQLKSLEAFEAKAVENATATESVVSKELADLEKTLLNINAARPFDELTVEDVVKARPDIDEKVELLVKKGIWTAPGYKEKFGDLTVM</sequence>
<evidence type="ECO:0000256" key="5">
    <source>
        <dbReference type="ARBA" id="ARBA00022547"/>
    </source>
</evidence>
<keyword evidence="11" id="KW-0066">ATP synthesis</keyword>
<dbReference type="RefSeq" id="XP_020070231.1">
    <property type="nucleotide sequence ID" value="XM_020217006.1"/>
</dbReference>
<dbReference type="STRING" id="983966.A0A0H5C845"/>
<organism evidence="13 15">
    <name type="scientific">Cyberlindnera jadinii (strain ATCC 18201 / CBS 1600 / BCRC 20928 / JCM 3617 / NBRC 0987 / NRRL Y-1542)</name>
    <name type="common">Torula yeast</name>
    <name type="synonym">Candida utilis</name>
    <dbReference type="NCBI Taxonomy" id="983966"/>
    <lineage>
        <taxon>Eukaryota</taxon>
        <taxon>Fungi</taxon>
        <taxon>Dikarya</taxon>
        <taxon>Ascomycota</taxon>
        <taxon>Saccharomycotina</taxon>
        <taxon>Saccharomycetes</taxon>
        <taxon>Phaffomycetales</taxon>
        <taxon>Phaffomycetaceae</taxon>
        <taxon>Cyberlindnera</taxon>
    </lineage>
</organism>
<keyword evidence="16" id="KW-1185">Reference proteome</keyword>
<dbReference type="Proteomes" id="UP000094389">
    <property type="component" value="Unassembled WGS sequence"/>
</dbReference>
<dbReference type="Proteomes" id="UP000038830">
    <property type="component" value="Unassembled WGS sequence"/>
</dbReference>
<dbReference type="GO" id="GO:0005743">
    <property type="term" value="C:mitochondrial inner membrane"/>
    <property type="evidence" value="ECO:0007669"/>
    <property type="project" value="UniProtKB-SubCell"/>
</dbReference>
<dbReference type="OrthoDB" id="35799at2759"/>
<evidence type="ECO:0000313" key="15">
    <source>
        <dbReference type="Proteomes" id="UP000038830"/>
    </source>
</evidence>
<evidence type="ECO:0000256" key="9">
    <source>
        <dbReference type="ARBA" id="ARBA00023128"/>
    </source>
</evidence>
<evidence type="ECO:0000256" key="11">
    <source>
        <dbReference type="ARBA" id="ARBA00023310"/>
    </source>
</evidence>
<keyword evidence="8 12" id="KW-0406">Ion transport</keyword>
<evidence type="ECO:0000256" key="1">
    <source>
        <dbReference type="ARBA" id="ARBA00004273"/>
    </source>
</evidence>
<evidence type="ECO:0000256" key="2">
    <source>
        <dbReference type="ARBA" id="ARBA00006842"/>
    </source>
</evidence>
<evidence type="ECO:0000313" key="14">
    <source>
        <dbReference type="EMBL" id="ODV73192.1"/>
    </source>
</evidence>